<sequence length="80" mass="8286">MYRLPLTLLKLGAASLATGAGLSFAGISVERIAAKVGMTPDEVAAMASRAVDWALPNMALGALVIVPMWALALLVRPPRA</sequence>
<keyword evidence="1" id="KW-0472">Membrane</keyword>
<reference evidence="2" key="1">
    <citation type="submission" date="2020-12" db="EMBL/GenBank/DDBJ databases">
        <title>Methylobrevis albus sp. nov., isolated from fresh water lack sediment.</title>
        <authorList>
            <person name="Zou Q."/>
        </authorList>
    </citation>
    <scope>NUCLEOTIDE SEQUENCE</scope>
    <source>
        <strain evidence="2">L22</strain>
    </source>
</reference>
<dbReference type="EMBL" id="JADZLT010000050">
    <property type="protein sequence ID" value="MBH0238277.1"/>
    <property type="molecule type" value="Genomic_DNA"/>
</dbReference>
<protein>
    <submittedName>
        <fullName evidence="2">Uncharacterized protein</fullName>
    </submittedName>
</protein>
<keyword evidence="1" id="KW-0812">Transmembrane</keyword>
<dbReference type="RefSeq" id="WP_197311361.1">
    <property type="nucleotide sequence ID" value="NZ_JADZLT010000050.1"/>
</dbReference>
<name>A0A931I0V9_9HYPH</name>
<keyword evidence="3" id="KW-1185">Reference proteome</keyword>
<dbReference type="AlphaFoldDB" id="A0A931I0V9"/>
<organism evidence="2 3">
    <name type="scientific">Methylobrevis albus</name>
    <dbReference type="NCBI Taxonomy" id="2793297"/>
    <lineage>
        <taxon>Bacteria</taxon>
        <taxon>Pseudomonadati</taxon>
        <taxon>Pseudomonadota</taxon>
        <taxon>Alphaproteobacteria</taxon>
        <taxon>Hyphomicrobiales</taxon>
        <taxon>Pleomorphomonadaceae</taxon>
        <taxon>Methylobrevis</taxon>
    </lineage>
</organism>
<feature type="transmembrane region" description="Helical" evidence="1">
    <location>
        <begin position="53"/>
        <end position="75"/>
    </location>
</feature>
<comment type="caution">
    <text evidence="2">The sequence shown here is derived from an EMBL/GenBank/DDBJ whole genome shotgun (WGS) entry which is preliminary data.</text>
</comment>
<dbReference type="Proteomes" id="UP000631694">
    <property type="component" value="Unassembled WGS sequence"/>
</dbReference>
<proteinExistence type="predicted"/>
<keyword evidence="1" id="KW-1133">Transmembrane helix</keyword>
<evidence type="ECO:0000256" key="1">
    <source>
        <dbReference type="SAM" id="Phobius"/>
    </source>
</evidence>
<gene>
    <name evidence="2" type="ORF">I5731_10615</name>
</gene>
<evidence type="ECO:0000313" key="2">
    <source>
        <dbReference type="EMBL" id="MBH0238277.1"/>
    </source>
</evidence>
<evidence type="ECO:0000313" key="3">
    <source>
        <dbReference type="Proteomes" id="UP000631694"/>
    </source>
</evidence>
<accession>A0A931I0V9</accession>